<evidence type="ECO:0000256" key="12">
    <source>
        <dbReference type="PROSITE-ProRule" id="PRU00110"/>
    </source>
</evidence>
<dbReference type="EC" id="2.7.13.3" evidence="3"/>
<dbReference type="SUPFAM" id="SSF52172">
    <property type="entry name" value="CheY-like"/>
    <property type="match status" value="1"/>
</dbReference>
<evidence type="ECO:0000259" key="17">
    <source>
        <dbReference type="PROSITE" id="PS50110"/>
    </source>
</evidence>
<dbReference type="Gene3D" id="3.40.50.2300">
    <property type="match status" value="1"/>
</dbReference>
<dbReference type="CDD" id="cd17546">
    <property type="entry name" value="REC_hyHK_CKI1_RcsC-like"/>
    <property type="match status" value="1"/>
</dbReference>
<dbReference type="InterPro" id="IPR035965">
    <property type="entry name" value="PAS-like_dom_sf"/>
</dbReference>
<comment type="catalytic activity">
    <reaction evidence="1">
        <text>ATP + protein L-histidine = ADP + protein N-phospho-L-histidine.</text>
        <dbReference type="EC" id="2.7.13.3"/>
    </reaction>
</comment>
<dbReference type="PRINTS" id="PR00344">
    <property type="entry name" value="BCTRLSENSOR"/>
</dbReference>
<dbReference type="CDD" id="cd16922">
    <property type="entry name" value="HATPase_EvgS-ArcB-TorS-like"/>
    <property type="match status" value="1"/>
</dbReference>
<evidence type="ECO:0000256" key="14">
    <source>
        <dbReference type="SAM" id="Coils"/>
    </source>
</evidence>
<keyword evidence="21" id="KW-0808">Transferase</keyword>
<feature type="domain" description="HPt" evidence="20">
    <location>
        <begin position="977"/>
        <end position="1070"/>
    </location>
</feature>
<dbReference type="InterPro" id="IPR029150">
    <property type="entry name" value="dCache_3"/>
</dbReference>
<dbReference type="PROSITE" id="PS50109">
    <property type="entry name" value="HIS_KIN"/>
    <property type="match status" value="1"/>
</dbReference>
<evidence type="ECO:0000259" key="19">
    <source>
        <dbReference type="PROSITE" id="PS50113"/>
    </source>
</evidence>
<evidence type="ECO:0000256" key="15">
    <source>
        <dbReference type="SAM" id="Phobius"/>
    </source>
</evidence>
<dbReference type="SUPFAM" id="SSF55785">
    <property type="entry name" value="PYP-like sensor domain (PAS domain)"/>
    <property type="match status" value="1"/>
</dbReference>
<feature type="transmembrane region" description="Helical" evidence="15">
    <location>
        <begin position="21"/>
        <end position="43"/>
    </location>
</feature>
<evidence type="ECO:0000259" key="20">
    <source>
        <dbReference type="PROSITE" id="PS50894"/>
    </source>
</evidence>
<evidence type="ECO:0000259" key="16">
    <source>
        <dbReference type="PROSITE" id="PS50109"/>
    </source>
</evidence>
<evidence type="ECO:0000256" key="6">
    <source>
        <dbReference type="ARBA" id="ARBA00022692"/>
    </source>
</evidence>
<evidence type="ECO:0000256" key="13">
    <source>
        <dbReference type="PROSITE-ProRule" id="PRU00169"/>
    </source>
</evidence>
<feature type="coiled-coil region" evidence="14">
    <location>
        <begin position="365"/>
        <end position="399"/>
    </location>
</feature>
<dbReference type="CDD" id="cd00082">
    <property type="entry name" value="HisKA"/>
    <property type="match status" value="1"/>
</dbReference>
<evidence type="ECO:0000256" key="8">
    <source>
        <dbReference type="ARBA" id="ARBA00022840"/>
    </source>
</evidence>
<dbReference type="InterPro" id="IPR013656">
    <property type="entry name" value="PAS_4"/>
</dbReference>
<dbReference type="InterPro" id="IPR001789">
    <property type="entry name" value="Sig_transdc_resp-reg_receiver"/>
</dbReference>
<dbReference type="PANTHER" id="PTHR45339:SF1">
    <property type="entry name" value="HYBRID SIGNAL TRANSDUCTION HISTIDINE KINASE J"/>
    <property type="match status" value="1"/>
</dbReference>
<keyword evidence="6 15" id="KW-0812">Transmembrane</keyword>
<dbReference type="InterPro" id="IPR004358">
    <property type="entry name" value="Sig_transdc_His_kin-like_C"/>
</dbReference>
<evidence type="ECO:0000256" key="4">
    <source>
        <dbReference type="ARBA" id="ARBA00022475"/>
    </source>
</evidence>
<evidence type="ECO:0000256" key="3">
    <source>
        <dbReference type="ARBA" id="ARBA00012438"/>
    </source>
</evidence>
<dbReference type="PANTHER" id="PTHR45339">
    <property type="entry name" value="HYBRID SIGNAL TRANSDUCTION HISTIDINE KINASE J"/>
    <property type="match status" value="1"/>
</dbReference>
<feature type="modified residue" description="4-aspartylphosphate" evidence="13">
    <location>
        <position position="862"/>
    </location>
</feature>
<dbReference type="Gene3D" id="1.20.120.160">
    <property type="entry name" value="HPT domain"/>
    <property type="match status" value="1"/>
</dbReference>
<keyword evidence="5 13" id="KW-0597">Phosphoprotein</keyword>
<proteinExistence type="predicted"/>
<dbReference type="InterPro" id="IPR008207">
    <property type="entry name" value="Sig_transdc_His_kin_Hpt_dom"/>
</dbReference>
<keyword evidence="10" id="KW-0902">Two-component regulatory system</keyword>
<keyword evidence="21" id="KW-0418">Kinase</keyword>
<dbReference type="Pfam" id="PF14827">
    <property type="entry name" value="dCache_3"/>
    <property type="match status" value="1"/>
</dbReference>
<organism evidence="21 22">
    <name type="scientific">Candidatus Nitrotoga arctica</name>
    <dbReference type="NCBI Taxonomy" id="453162"/>
    <lineage>
        <taxon>Bacteria</taxon>
        <taxon>Pseudomonadati</taxon>
        <taxon>Pseudomonadota</taxon>
        <taxon>Betaproteobacteria</taxon>
        <taxon>Nitrosomonadales</taxon>
        <taxon>Gallionellaceae</taxon>
        <taxon>Candidatus Nitrotoga</taxon>
    </lineage>
</organism>
<feature type="domain" description="PAC" evidence="19">
    <location>
        <begin position="479"/>
        <end position="531"/>
    </location>
</feature>
<dbReference type="PROSITE" id="PS50112">
    <property type="entry name" value="PAS"/>
    <property type="match status" value="1"/>
</dbReference>
<dbReference type="Pfam" id="PF01627">
    <property type="entry name" value="Hpt"/>
    <property type="match status" value="1"/>
</dbReference>
<keyword evidence="9 15" id="KW-1133">Transmembrane helix</keyword>
<dbReference type="Pfam" id="PF02518">
    <property type="entry name" value="HATPase_c"/>
    <property type="match status" value="1"/>
</dbReference>
<sequence length="1072" mass="118359">MSDSRSSGSGRSTFRFLSLKWKVLLTLGVVMISVNGTLSWLHFHDLKARFEEQRTASRERLISEAIAVHTDSALRLQTMASMLATVGAGGVFQLEPISRRLHEHLDNYWPVLQLDLDINSMKVYSRTGVVLAAWHADALSDIEQNDRVHAVISQERAMHWTHCRQTCTQFAAAPILSAGQVVGVVVLGSSLTAVIVSFNRLSGADLGVLAPDGFIMDKNSLPNLGLQVVALSGSERNLPLLHQLRVLPPKQSKTNWQLVPYQDKQFELSFVTMDDGSDAYSGAMLVVIDNLTQSLAEIRKSVASRLQAELATSLISLLLLAFLVNAPLQRMTRAVRAIPLLGRSAFAEARTKIAPRGRRFLDDEIDSLDEAAVALSFRLEMLEQEVAAHAEELQDMLHRISIERDFNKSLLDTAQVIILTQSASGSIHSLNRYGELLIGCSEEELLGKSFTQATVRPETTETGTQQALQELATGGHRHIQRESILMSKPGEKYQITWNHSRLSGQSGETAMILSVGIDHTERKRAEQDLLNLNASLEVRVEKRTFELEQAKQQAETANQAKSEFLSNMSHEIRTPMNSIIGMAQLARRTELNPKQLDYISKIDHSAQHLLRLINEMLDFSKIEAGKIELDVMDFELSTILENISSQLGESASSKCLRLVFDVDPDLSHPLRGDSLRLYQVLLNYISNAIKFTDQGEIIVRARIIENQAPGTDSLIRFEVQDSGIGISAEQIAQLFQPFHQADASTTRKYGGTGLGLAISRQLAEMMGGEVGVESQPGKGSTFWFTARLGRGLKPVTATQTMPSVDLSIIQGSYILLVEDNLFNQQVAKELLEEAGATVVIANNGKEALDLLVKKHFDCVLMDMQMPVMDGLEATRQIRANPELVTTRIIAMTANAGRENWTRCFDAGMDDFITKPIEVQLLLTTLAKWLVQRSDRVVAVSTTTSFLEPAAMEAAEVGGAVDPSIIDLSILAKILGNHPDKIRKYVMMFLDLTREAIVEIETALAHEDMATLSALGHRTKSSARTVGAMGFGELCQALEQLKGGEDTEQARDIVVQMRALLAQISESINKWLV</sequence>
<dbReference type="Pfam" id="PF00512">
    <property type="entry name" value="HisKA"/>
    <property type="match status" value="1"/>
</dbReference>
<feature type="domain" description="Histidine kinase" evidence="16">
    <location>
        <begin position="567"/>
        <end position="790"/>
    </location>
</feature>
<dbReference type="SUPFAM" id="SSF55874">
    <property type="entry name" value="ATPase domain of HSP90 chaperone/DNA topoisomerase II/histidine kinase"/>
    <property type="match status" value="1"/>
</dbReference>
<dbReference type="InterPro" id="IPR036890">
    <property type="entry name" value="HATPase_C_sf"/>
</dbReference>
<protein>
    <recommendedName>
        <fullName evidence="3">histidine kinase</fullName>
        <ecNumber evidence="3">2.7.13.3</ecNumber>
    </recommendedName>
</protein>
<dbReference type="InterPro" id="IPR003661">
    <property type="entry name" value="HisK_dim/P_dom"/>
</dbReference>
<evidence type="ECO:0000256" key="11">
    <source>
        <dbReference type="ARBA" id="ARBA00023136"/>
    </source>
</evidence>
<dbReference type="SUPFAM" id="SSF47384">
    <property type="entry name" value="Homodimeric domain of signal transducing histidine kinase"/>
    <property type="match status" value="1"/>
</dbReference>
<keyword evidence="14" id="KW-0175">Coiled coil</keyword>
<dbReference type="SUPFAM" id="SSF47226">
    <property type="entry name" value="Histidine-containing phosphotransfer domain, HPT domain"/>
    <property type="match status" value="1"/>
</dbReference>
<keyword evidence="8" id="KW-0067">ATP-binding</keyword>
<feature type="coiled-coil region" evidence="14">
    <location>
        <begin position="533"/>
        <end position="567"/>
    </location>
</feature>
<dbReference type="Gene3D" id="3.30.565.10">
    <property type="entry name" value="Histidine kinase-like ATPase, C-terminal domain"/>
    <property type="match status" value="1"/>
</dbReference>
<dbReference type="InterPro" id="IPR000014">
    <property type="entry name" value="PAS"/>
</dbReference>
<evidence type="ECO:0000256" key="7">
    <source>
        <dbReference type="ARBA" id="ARBA00022741"/>
    </source>
</evidence>
<dbReference type="SMART" id="SM00448">
    <property type="entry name" value="REC"/>
    <property type="match status" value="1"/>
</dbReference>
<evidence type="ECO:0000259" key="18">
    <source>
        <dbReference type="PROSITE" id="PS50112"/>
    </source>
</evidence>
<comment type="subcellular location">
    <subcellularLocation>
        <location evidence="2">Cell membrane</location>
        <topology evidence="2">Multi-pass membrane protein</topology>
    </subcellularLocation>
</comment>
<dbReference type="NCBIfam" id="TIGR00229">
    <property type="entry name" value="sensory_box"/>
    <property type="match status" value="1"/>
</dbReference>
<feature type="domain" description="PAS" evidence="18">
    <location>
        <begin position="403"/>
        <end position="475"/>
    </location>
</feature>
<keyword evidence="22" id="KW-1185">Reference proteome</keyword>
<keyword evidence="7" id="KW-0547">Nucleotide-binding</keyword>
<dbReference type="Pfam" id="PF00072">
    <property type="entry name" value="Response_reg"/>
    <property type="match status" value="1"/>
</dbReference>
<dbReference type="InterPro" id="IPR000700">
    <property type="entry name" value="PAS-assoc_C"/>
</dbReference>
<evidence type="ECO:0000256" key="10">
    <source>
        <dbReference type="ARBA" id="ARBA00023012"/>
    </source>
</evidence>
<accession>A0ABN8AL07</accession>
<feature type="modified residue" description="Phosphohistidine" evidence="12">
    <location>
        <position position="1016"/>
    </location>
</feature>
<dbReference type="PROSITE" id="PS50110">
    <property type="entry name" value="RESPONSE_REGULATORY"/>
    <property type="match status" value="1"/>
</dbReference>
<dbReference type="GO" id="GO:0004673">
    <property type="term" value="F:protein histidine kinase activity"/>
    <property type="evidence" value="ECO:0007669"/>
    <property type="project" value="UniProtKB-EC"/>
</dbReference>
<gene>
    <name evidence="21" type="ORF">NTG6680_2207</name>
</gene>
<reference evidence="21 22" key="1">
    <citation type="submission" date="2021-10" db="EMBL/GenBank/DDBJ databases">
        <authorList>
            <person name="Koch H."/>
        </authorList>
    </citation>
    <scope>NUCLEOTIDE SEQUENCE [LARGE SCALE GENOMIC DNA]</scope>
    <source>
        <strain evidence="21">6680</strain>
    </source>
</reference>
<keyword evidence="4" id="KW-1003">Cell membrane</keyword>
<evidence type="ECO:0000256" key="2">
    <source>
        <dbReference type="ARBA" id="ARBA00004651"/>
    </source>
</evidence>
<dbReference type="PROSITE" id="PS50113">
    <property type="entry name" value="PAC"/>
    <property type="match status" value="1"/>
</dbReference>
<dbReference type="InterPro" id="IPR011006">
    <property type="entry name" value="CheY-like_superfamily"/>
</dbReference>
<dbReference type="InterPro" id="IPR005467">
    <property type="entry name" value="His_kinase_dom"/>
</dbReference>
<dbReference type="SMART" id="SM00388">
    <property type="entry name" value="HisKA"/>
    <property type="match status" value="1"/>
</dbReference>
<dbReference type="InterPro" id="IPR036097">
    <property type="entry name" value="HisK_dim/P_sf"/>
</dbReference>
<dbReference type="Gene3D" id="3.30.450.20">
    <property type="entry name" value="PAS domain"/>
    <property type="match status" value="1"/>
</dbReference>
<evidence type="ECO:0000313" key="21">
    <source>
        <dbReference type="EMBL" id="CAG9933456.1"/>
    </source>
</evidence>
<dbReference type="InterPro" id="IPR003594">
    <property type="entry name" value="HATPase_dom"/>
</dbReference>
<dbReference type="PROSITE" id="PS50894">
    <property type="entry name" value="HPT"/>
    <property type="match status" value="1"/>
</dbReference>
<dbReference type="EMBL" id="OU912926">
    <property type="protein sequence ID" value="CAG9933456.1"/>
    <property type="molecule type" value="Genomic_DNA"/>
</dbReference>
<feature type="domain" description="Response regulatory" evidence="17">
    <location>
        <begin position="813"/>
        <end position="929"/>
    </location>
</feature>
<evidence type="ECO:0000256" key="1">
    <source>
        <dbReference type="ARBA" id="ARBA00000085"/>
    </source>
</evidence>
<dbReference type="Proteomes" id="UP000839052">
    <property type="component" value="Chromosome"/>
</dbReference>
<keyword evidence="11 15" id="KW-0472">Membrane</keyword>
<evidence type="ECO:0000313" key="22">
    <source>
        <dbReference type="Proteomes" id="UP000839052"/>
    </source>
</evidence>
<evidence type="ECO:0000256" key="5">
    <source>
        <dbReference type="ARBA" id="ARBA00022553"/>
    </source>
</evidence>
<dbReference type="SMART" id="SM00387">
    <property type="entry name" value="HATPase_c"/>
    <property type="match status" value="1"/>
</dbReference>
<dbReference type="InterPro" id="IPR036641">
    <property type="entry name" value="HPT_dom_sf"/>
</dbReference>
<dbReference type="Pfam" id="PF08448">
    <property type="entry name" value="PAS_4"/>
    <property type="match status" value="1"/>
</dbReference>
<name>A0ABN8AL07_9PROT</name>
<dbReference type="Gene3D" id="1.10.287.130">
    <property type="match status" value="1"/>
</dbReference>
<evidence type="ECO:0000256" key="9">
    <source>
        <dbReference type="ARBA" id="ARBA00022989"/>
    </source>
</evidence>